<keyword evidence="3" id="KW-1185">Reference proteome</keyword>
<dbReference type="EnsemblPlants" id="PGSC0003DMT400086233">
    <property type="protein sequence ID" value="PGSC0003DMT400086233"/>
    <property type="gene ID" value="PGSC0003DMG400035804"/>
</dbReference>
<protein>
    <submittedName>
        <fullName evidence="2">Uncharacterized protein</fullName>
    </submittedName>
</protein>
<organism evidence="2 3">
    <name type="scientific">Solanum tuberosum</name>
    <name type="common">Potato</name>
    <dbReference type="NCBI Taxonomy" id="4113"/>
    <lineage>
        <taxon>Eukaryota</taxon>
        <taxon>Viridiplantae</taxon>
        <taxon>Streptophyta</taxon>
        <taxon>Embryophyta</taxon>
        <taxon>Tracheophyta</taxon>
        <taxon>Spermatophyta</taxon>
        <taxon>Magnoliopsida</taxon>
        <taxon>eudicotyledons</taxon>
        <taxon>Gunneridae</taxon>
        <taxon>Pentapetalae</taxon>
        <taxon>asterids</taxon>
        <taxon>lamiids</taxon>
        <taxon>Solanales</taxon>
        <taxon>Solanaceae</taxon>
        <taxon>Solanoideae</taxon>
        <taxon>Solaneae</taxon>
        <taxon>Solanum</taxon>
    </lineage>
</organism>
<evidence type="ECO:0000256" key="1">
    <source>
        <dbReference type="SAM" id="MobiDB-lite"/>
    </source>
</evidence>
<dbReference type="HOGENOM" id="CLU_1542757_0_0_1"/>
<reference evidence="3" key="1">
    <citation type="journal article" date="2011" name="Nature">
        <title>Genome sequence and analysis of the tuber crop potato.</title>
        <authorList>
            <consortium name="The Potato Genome Sequencing Consortium"/>
        </authorList>
    </citation>
    <scope>NUCLEOTIDE SEQUENCE [LARGE SCALE GENOMIC DNA]</scope>
    <source>
        <strain evidence="3">cv. DM1-3 516 R44</strain>
    </source>
</reference>
<dbReference type="PaxDb" id="4113-PGSC0003DMT400086233"/>
<dbReference type="Proteomes" id="UP000011115">
    <property type="component" value="Unassembled WGS sequence"/>
</dbReference>
<evidence type="ECO:0000313" key="2">
    <source>
        <dbReference type="EnsemblPlants" id="PGSC0003DMT400086233"/>
    </source>
</evidence>
<feature type="region of interest" description="Disordered" evidence="1">
    <location>
        <begin position="29"/>
        <end position="68"/>
    </location>
</feature>
<dbReference type="AlphaFoldDB" id="M1DBA7"/>
<evidence type="ECO:0000313" key="3">
    <source>
        <dbReference type="Proteomes" id="UP000011115"/>
    </source>
</evidence>
<proteinExistence type="predicted"/>
<name>M1DBA7_SOLTU</name>
<dbReference type="Gramene" id="PGSC0003DMT400086233">
    <property type="protein sequence ID" value="PGSC0003DMT400086233"/>
    <property type="gene ID" value="PGSC0003DMG400035804"/>
</dbReference>
<reference evidence="2" key="2">
    <citation type="submission" date="2015-06" db="UniProtKB">
        <authorList>
            <consortium name="EnsemblPlants"/>
        </authorList>
    </citation>
    <scope>IDENTIFICATION</scope>
    <source>
        <strain evidence="2">DM1-3 516 R44</strain>
    </source>
</reference>
<dbReference type="InParanoid" id="M1DBA7"/>
<accession>M1DBA7</accession>
<sequence>MTQHGAFELQGETGPMFLVNGQRVKHYFGEDSDSDQEVEMAPKAKNMAGSKRSRKGEASGSSSSKEQVQKFGKKAVERYGWEWFDCQREAKYMGDEFVNEDELEVLDCSFFAEFCSTLDRTDVMARMFGMAELQLRIGGRPVTDAEMETMAEHYPLTESATFLCRTSPAFFEPLDDDEATADEAMDDDEEDDAVDEEANALMVFDHDDGEA</sequence>